<sequence>MSINSTHAKTAARRPRAYAPDPDAPDRACDIPGCPCAAGYRAPKSRDKLSDYFWFCLDHVRAYNASWDFYRGMSPGQIEAHLRADTSWGRPSWKLGSLGSTHGLEDERIADPLGILGAGRLRRDRRGQTEPEGRPPELREPLAELGLGWPLSLDELKARYKDLARRHHPDANGGDRASEERFKLINVAYDRVLSHLNRNSHPEPAAHTV</sequence>
<proteinExistence type="predicted"/>
<dbReference type="Proteomes" id="UP000565205">
    <property type="component" value="Unassembled WGS sequence"/>
</dbReference>
<organism evidence="3 5">
    <name type="scientific">Endobacter medicaginis</name>
    <dbReference type="NCBI Taxonomy" id="1181271"/>
    <lineage>
        <taxon>Bacteria</taxon>
        <taxon>Pseudomonadati</taxon>
        <taxon>Pseudomonadota</taxon>
        <taxon>Alphaproteobacteria</taxon>
        <taxon>Acetobacterales</taxon>
        <taxon>Acetobacteraceae</taxon>
        <taxon>Endobacter</taxon>
    </lineage>
</organism>
<comment type="caution">
    <text evidence="3">The sequence shown here is derived from an EMBL/GenBank/DDBJ whole genome shotgun (WGS) entry which is preliminary data.</text>
</comment>
<keyword evidence="5" id="KW-1185">Reference proteome</keyword>
<reference evidence="3 5" key="2">
    <citation type="submission" date="2020-08" db="EMBL/GenBank/DDBJ databases">
        <title>Genomic Encyclopedia of Type Strains, Phase III (KMG-III): the genomes of soil and plant-associated and newly described type strains.</title>
        <authorList>
            <person name="Whitman W."/>
        </authorList>
    </citation>
    <scope>NUCLEOTIDE SEQUENCE [LARGE SCALE GENOMIC DNA]</scope>
    <source>
        <strain evidence="3 5">CECT 8088</strain>
    </source>
</reference>
<name>A0A839V1Q8_9PROT</name>
<dbReference type="RefSeq" id="WP_176626013.1">
    <property type="nucleotide sequence ID" value="NZ_JABXXQ010000425.1"/>
</dbReference>
<accession>A0A839V1Q8</accession>
<evidence type="ECO:0000256" key="1">
    <source>
        <dbReference type="SAM" id="MobiDB-lite"/>
    </source>
</evidence>
<feature type="compositionally biased region" description="Basic and acidic residues" evidence="1">
    <location>
        <begin position="126"/>
        <end position="141"/>
    </location>
</feature>
<evidence type="ECO:0000313" key="3">
    <source>
        <dbReference type="EMBL" id="MBB3174454.1"/>
    </source>
</evidence>
<dbReference type="CDD" id="cd06257">
    <property type="entry name" value="DnaJ"/>
    <property type="match status" value="1"/>
</dbReference>
<evidence type="ECO:0000313" key="6">
    <source>
        <dbReference type="Proteomes" id="UP000565205"/>
    </source>
</evidence>
<dbReference type="EMBL" id="JABXXQ010000425">
    <property type="protein sequence ID" value="NVN31594.1"/>
    <property type="molecule type" value="Genomic_DNA"/>
</dbReference>
<dbReference type="SUPFAM" id="SSF46565">
    <property type="entry name" value="Chaperone J-domain"/>
    <property type="match status" value="1"/>
</dbReference>
<dbReference type="PROSITE" id="PS50076">
    <property type="entry name" value="DNAJ_2"/>
    <property type="match status" value="1"/>
</dbReference>
<dbReference type="Proteomes" id="UP000557688">
    <property type="component" value="Unassembled WGS sequence"/>
</dbReference>
<evidence type="ECO:0000259" key="2">
    <source>
        <dbReference type="PROSITE" id="PS50076"/>
    </source>
</evidence>
<reference evidence="4 6" key="1">
    <citation type="submission" date="2020-06" db="EMBL/GenBank/DDBJ databases">
        <title>Description of novel acetic acid bacteria.</title>
        <authorList>
            <person name="Sombolestani A."/>
        </authorList>
    </citation>
    <scope>NUCLEOTIDE SEQUENCE [LARGE SCALE GENOMIC DNA]</scope>
    <source>
        <strain evidence="4 6">LMG 26838</strain>
    </source>
</reference>
<dbReference type="PRINTS" id="PR00625">
    <property type="entry name" value="JDOMAIN"/>
</dbReference>
<feature type="domain" description="J" evidence="2">
    <location>
        <begin position="140"/>
        <end position="205"/>
    </location>
</feature>
<dbReference type="Gene3D" id="1.10.287.110">
    <property type="entry name" value="DnaJ domain"/>
    <property type="match status" value="1"/>
</dbReference>
<feature type="region of interest" description="Disordered" evidence="1">
    <location>
        <begin position="120"/>
        <end position="141"/>
    </location>
</feature>
<dbReference type="EMBL" id="JACHXV010000008">
    <property type="protein sequence ID" value="MBB3174454.1"/>
    <property type="molecule type" value="Genomic_DNA"/>
</dbReference>
<evidence type="ECO:0000313" key="5">
    <source>
        <dbReference type="Proteomes" id="UP000557688"/>
    </source>
</evidence>
<evidence type="ECO:0000313" key="4">
    <source>
        <dbReference type="EMBL" id="NVN31594.1"/>
    </source>
</evidence>
<dbReference type="AlphaFoldDB" id="A0A839V1Q8"/>
<protein>
    <submittedName>
        <fullName evidence="4">J domain-containing protein</fullName>
    </submittedName>
</protein>
<feature type="region of interest" description="Disordered" evidence="1">
    <location>
        <begin position="1"/>
        <end position="24"/>
    </location>
</feature>
<dbReference type="InterPro" id="IPR036869">
    <property type="entry name" value="J_dom_sf"/>
</dbReference>
<dbReference type="Pfam" id="PF00226">
    <property type="entry name" value="DnaJ"/>
    <property type="match status" value="1"/>
</dbReference>
<dbReference type="InterPro" id="IPR001623">
    <property type="entry name" value="DnaJ_domain"/>
</dbReference>
<gene>
    <name evidence="3" type="ORF">FHR90_002295</name>
    <name evidence="4" type="ORF">HUK83_14795</name>
</gene>
<dbReference type="SMART" id="SM00271">
    <property type="entry name" value="DnaJ"/>
    <property type="match status" value="1"/>
</dbReference>